<dbReference type="InterPro" id="IPR059177">
    <property type="entry name" value="GH29D-like_dom"/>
</dbReference>
<feature type="domain" description="Beta-hexosaminidase bacterial type N-terminal" evidence="8">
    <location>
        <begin position="41"/>
        <end position="179"/>
    </location>
</feature>
<dbReference type="Pfam" id="PF00728">
    <property type="entry name" value="Glyco_hydro_20"/>
    <property type="match status" value="1"/>
</dbReference>
<name>A0ABW5X1H3_9FLAO</name>
<keyword evidence="11" id="KW-1185">Reference proteome</keyword>
<dbReference type="InterPro" id="IPR025705">
    <property type="entry name" value="Beta_hexosaminidase_sua/sub"/>
</dbReference>
<reference evidence="11" key="1">
    <citation type="journal article" date="2019" name="Int. J. Syst. Evol. Microbiol.">
        <title>The Global Catalogue of Microorganisms (GCM) 10K type strain sequencing project: providing services to taxonomists for standard genome sequencing and annotation.</title>
        <authorList>
            <consortium name="The Broad Institute Genomics Platform"/>
            <consortium name="The Broad Institute Genome Sequencing Center for Infectious Disease"/>
            <person name="Wu L."/>
            <person name="Ma J."/>
        </authorList>
    </citation>
    <scope>NUCLEOTIDE SEQUENCE [LARGE SCALE GENOMIC DNA]</scope>
    <source>
        <strain evidence="11">KCTC 52925</strain>
    </source>
</reference>
<evidence type="ECO:0000256" key="5">
    <source>
        <dbReference type="ARBA" id="ARBA00023295"/>
    </source>
</evidence>
<dbReference type="RefSeq" id="WP_251741897.1">
    <property type="nucleotide sequence ID" value="NZ_JBHUOJ010000008.1"/>
</dbReference>
<dbReference type="PRINTS" id="PR00738">
    <property type="entry name" value="GLHYDRLASE20"/>
</dbReference>
<keyword evidence="6" id="KW-0175">Coiled coil</keyword>
<dbReference type="Pfam" id="PF02838">
    <property type="entry name" value="Glyco_hydro_20b"/>
    <property type="match status" value="1"/>
</dbReference>
<accession>A0ABW5X1H3</accession>
<comment type="caution">
    <text evidence="10">The sequence shown here is derived from an EMBL/GenBank/DDBJ whole genome shotgun (WGS) entry which is preliminary data.</text>
</comment>
<dbReference type="PANTHER" id="PTHR22600:SF57">
    <property type="entry name" value="BETA-N-ACETYLHEXOSAMINIDASE"/>
    <property type="match status" value="1"/>
</dbReference>
<evidence type="ECO:0000259" key="7">
    <source>
        <dbReference type="Pfam" id="PF00728"/>
    </source>
</evidence>
<dbReference type="Proteomes" id="UP001597438">
    <property type="component" value="Unassembled WGS sequence"/>
</dbReference>
<evidence type="ECO:0000259" key="9">
    <source>
        <dbReference type="Pfam" id="PF13290"/>
    </source>
</evidence>
<evidence type="ECO:0000313" key="10">
    <source>
        <dbReference type="EMBL" id="MFD2832425.1"/>
    </source>
</evidence>
<feature type="domain" description="GH29D-like beta-sandwich" evidence="9">
    <location>
        <begin position="690"/>
        <end position="739"/>
    </location>
</feature>
<protein>
    <recommendedName>
        <fullName evidence="3">beta-N-acetylhexosaminidase</fullName>
        <ecNumber evidence="3">3.2.1.52</ecNumber>
    </recommendedName>
</protein>
<dbReference type="SUPFAM" id="SSF55545">
    <property type="entry name" value="beta-N-acetylhexosaminidase-like domain"/>
    <property type="match status" value="1"/>
</dbReference>
<dbReference type="Pfam" id="PF13290">
    <property type="entry name" value="CHB_HEX_C_1"/>
    <property type="match status" value="1"/>
</dbReference>
<dbReference type="EC" id="3.2.1.52" evidence="3"/>
<keyword evidence="5" id="KW-0326">Glycosidase</keyword>
<gene>
    <name evidence="10" type="ORF">ACFSYS_03940</name>
</gene>
<evidence type="ECO:0000313" key="11">
    <source>
        <dbReference type="Proteomes" id="UP001597438"/>
    </source>
</evidence>
<evidence type="ECO:0000256" key="1">
    <source>
        <dbReference type="ARBA" id="ARBA00001231"/>
    </source>
</evidence>
<dbReference type="Gene3D" id="2.60.120.260">
    <property type="entry name" value="Galactose-binding domain-like"/>
    <property type="match status" value="1"/>
</dbReference>
<organism evidence="10 11">
    <name type="scientific">Christiangramia antarctica</name>
    <dbReference type="NCBI Taxonomy" id="2058158"/>
    <lineage>
        <taxon>Bacteria</taxon>
        <taxon>Pseudomonadati</taxon>
        <taxon>Bacteroidota</taxon>
        <taxon>Flavobacteriia</taxon>
        <taxon>Flavobacteriales</taxon>
        <taxon>Flavobacteriaceae</taxon>
        <taxon>Christiangramia</taxon>
    </lineage>
</organism>
<sequence length="910" mass="103001">MNKQKAVNATIRTSPSSRLSIITMLLFFGFSFLRMQAQDFTLIPKPQEIITSEAEFSLNNNQRLWVNSSKHNDFALQQLKDELSEEMGVASELVISPKKANIILYSIEKNPESEIKKHLPDSEKLQKIGEQGYWLKIDKNQIRLIANTEKGLFYGVQTLRQLIKTAENGNLPVLEITDWPALEYRGWMDDISRGPIPTVAFVKDAIRKLSQYKLNFLNLYTEHTLRNEKFADIAPLDSFTPEEINELEEFAAQYHLVLIGNQQAFGHMEEILKIPFYDDIADNKWNLNPGSPATYGFLEGYLGDAADAYDHPFFNIGADETDGLGSGKAKALVDSLGMEAVYAMHINKLDEILKKHGKRTMMWGDIAVNHQEIIDQLPKDLIILSWGYDPRDSFDKTILPFKESGFDFMVAPGVRSWSEIYPNLDVAVKNIANYVRDGKEYGAMGMINTAWDDDGETLFNANWHGIIWGAEMAWNPIESQEEAEAKKERESRLSTFNKGMDLLFFDMKNGESIMQSLNKFRELRDIPVFGSMSNASVWSSIFDFYPKEEAQKVEQANKTMLKQASALAKELEAKADKAGAEKITMQVAENAAKRAAFAAKKNLFILKLQKVHENPEAVSEEEIKQTRDELFKELHQLKIDYIHLWKAENREYWLTENLNKYDKAARELLDLETYVFINAGEAIKPGEMEMNLSTLYPDTEIRYTTNGGEPTRDSKLYKGSLSVTENAQIKARAFQNTKKGEISAKYFNVHKALGAKPEIKGRVSTANPAYSAGGTGGLTDGLKGSEDFGDGRWQGYAGQDIEVVLDLKTKTEINEISADFYQRLISWIMLPESVEFYVSEDAKNFKKVAVAENPIDPQNPGLIIENFSSGELKEKARYIKVVVKSMGPLPEWHTGAGRSSFIFLDEIVVE</sequence>
<dbReference type="InterPro" id="IPR015882">
    <property type="entry name" value="HEX_bac_N"/>
</dbReference>
<dbReference type="InterPro" id="IPR029018">
    <property type="entry name" value="Hex-like_dom2"/>
</dbReference>
<evidence type="ECO:0000256" key="3">
    <source>
        <dbReference type="ARBA" id="ARBA00012663"/>
    </source>
</evidence>
<dbReference type="Gene3D" id="3.20.20.80">
    <property type="entry name" value="Glycosidases"/>
    <property type="match status" value="1"/>
</dbReference>
<dbReference type="SUPFAM" id="SSF51445">
    <property type="entry name" value="(Trans)glycosidases"/>
    <property type="match status" value="1"/>
</dbReference>
<dbReference type="Gene3D" id="3.30.379.10">
    <property type="entry name" value="Chitobiase/beta-hexosaminidase domain 2-like"/>
    <property type="match status" value="1"/>
</dbReference>
<dbReference type="EMBL" id="JBHUOJ010000008">
    <property type="protein sequence ID" value="MFD2832425.1"/>
    <property type="molecule type" value="Genomic_DNA"/>
</dbReference>
<comment type="similarity">
    <text evidence="2">Belongs to the glycosyl hydrolase 20 family.</text>
</comment>
<dbReference type="InterPro" id="IPR008979">
    <property type="entry name" value="Galactose-bd-like_sf"/>
</dbReference>
<evidence type="ECO:0000256" key="4">
    <source>
        <dbReference type="ARBA" id="ARBA00022801"/>
    </source>
</evidence>
<feature type="domain" description="Glycoside hydrolase family 20 catalytic" evidence="7">
    <location>
        <begin position="183"/>
        <end position="411"/>
    </location>
</feature>
<evidence type="ECO:0000256" key="2">
    <source>
        <dbReference type="ARBA" id="ARBA00006285"/>
    </source>
</evidence>
<dbReference type="InterPro" id="IPR017853">
    <property type="entry name" value="GH"/>
</dbReference>
<evidence type="ECO:0000256" key="6">
    <source>
        <dbReference type="SAM" id="Coils"/>
    </source>
</evidence>
<dbReference type="SUPFAM" id="SSF49785">
    <property type="entry name" value="Galactose-binding domain-like"/>
    <property type="match status" value="1"/>
</dbReference>
<feature type="coiled-coil region" evidence="6">
    <location>
        <begin position="550"/>
        <end position="581"/>
    </location>
</feature>
<keyword evidence="4" id="KW-0378">Hydrolase</keyword>
<comment type="catalytic activity">
    <reaction evidence="1">
        <text>Hydrolysis of terminal non-reducing N-acetyl-D-hexosamine residues in N-acetyl-beta-D-hexosaminides.</text>
        <dbReference type="EC" id="3.2.1.52"/>
    </reaction>
</comment>
<evidence type="ECO:0000259" key="8">
    <source>
        <dbReference type="Pfam" id="PF02838"/>
    </source>
</evidence>
<proteinExistence type="inferred from homology"/>
<dbReference type="InterPro" id="IPR015883">
    <property type="entry name" value="Glyco_hydro_20_cat"/>
</dbReference>
<dbReference type="PANTHER" id="PTHR22600">
    <property type="entry name" value="BETA-HEXOSAMINIDASE"/>
    <property type="match status" value="1"/>
</dbReference>